<name>A0AA38I6E8_9CUCU</name>
<dbReference type="AlphaFoldDB" id="A0AA38I6E8"/>
<sequence length="183" mass="20024">MPERKYHSGSQKRKLKFQHEQELAKCRKVTSFFTPQPSTSTSNNSTGENEVILKSVKNSAGTLRNNYGTTVTDTVDENMIKDEAKQIVSDIFNDTASCGLSYLSGASPGLRIGGDRHFLGKGGLGRADMPPGTKHSWGWWKSDLDFSLLQICRLGLRLVLPGHALVVVGLDGREGGSVEEGWK</sequence>
<reference evidence="1" key="1">
    <citation type="journal article" date="2023" name="G3 (Bethesda)">
        <title>Whole genome assemblies of Zophobas morio and Tenebrio molitor.</title>
        <authorList>
            <person name="Kaur S."/>
            <person name="Stinson S.A."/>
            <person name="diCenzo G.C."/>
        </authorList>
    </citation>
    <scope>NUCLEOTIDE SEQUENCE</scope>
    <source>
        <strain evidence="1">QUZm001</strain>
    </source>
</reference>
<gene>
    <name evidence="1" type="ORF">Zmor_021906</name>
</gene>
<dbReference type="EMBL" id="JALNTZ010000006">
    <property type="protein sequence ID" value="KAJ3650205.1"/>
    <property type="molecule type" value="Genomic_DNA"/>
</dbReference>
<evidence type="ECO:0000313" key="1">
    <source>
        <dbReference type="EMBL" id="KAJ3650205.1"/>
    </source>
</evidence>
<accession>A0AA38I6E8</accession>
<keyword evidence="2" id="KW-1185">Reference proteome</keyword>
<comment type="caution">
    <text evidence="1">The sequence shown here is derived from an EMBL/GenBank/DDBJ whole genome shotgun (WGS) entry which is preliminary data.</text>
</comment>
<organism evidence="1 2">
    <name type="scientific">Zophobas morio</name>
    <dbReference type="NCBI Taxonomy" id="2755281"/>
    <lineage>
        <taxon>Eukaryota</taxon>
        <taxon>Metazoa</taxon>
        <taxon>Ecdysozoa</taxon>
        <taxon>Arthropoda</taxon>
        <taxon>Hexapoda</taxon>
        <taxon>Insecta</taxon>
        <taxon>Pterygota</taxon>
        <taxon>Neoptera</taxon>
        <taxon>Endopterygota</taxon>
        <taxon>Coleoptera</taxon>
        <taxon>Polyphaga</taxon>
        <taxon>Cucujiformia</taxon>
        <taxon>Tenebrionidae</taxon>
        <taxon>Zophobas</taxon>
    </lineage>
</organism>
<proteinExistence type="predicted"/>
<protein>
    <submittedName>
        <fullName evidence="1">Uncharacterized protein</fullName>
    </submittedName>
</protein>
<dbReference type="Proteomes" id="UP001168821">
    <property type="component" value="Unassembled WGS sequence"/>
</dbReference>
<evidence type="ECO:0000313" key="2">
    <source>
        <dbReference type="Proteomes" id="UP001168821"/>
    </source>
</evidence>